<evidence type="ECO:0000256" key="4">
    <source>
        <dbReference type="ARBA" id="ARBA00013229"/>
    </source>
</evidence>
<dbReference type="GO" id="GO:0005576">
    <property type="term" value="C:extracellular region"/>
    <property type="evidence" value="ECO:0007669"/>
    <property type="project" value="UniProtKB-SubCell"/>
</dbReference>
<dbReference type="EMBL" id="AUSU01004434">
    <property type="protein sequence ID" value="EPS65081.1"/>
    <property type="molecule type" value="Genomic_DNA"/>
</dbReference>
<dbReference type="PANTHER" id="PTHR31321">
    <property type="entry name" value="ACYL-COA THIOESTER HYDROLASE YBHC-RELATED"/>
    <property type="match status" value="1"/>
</dbReference>
<dbReference type="GO" id="GO:0030599">
    <property type="term" value="F:pectinesterase activity"/>
    <property type="evidence" value="ECO:0007669"/>
    <property type="project" value="UniProtKB-UniRule"/>
</dbReference>
<keyword evidence="5" id="KW-0964">Secreted</keyword>
<dbReference type="SUPFAM" id="SSF51126">
    <property type="entry name" value="Pectin lyase-like"/>
    <property type="match status" value="1"/>
</dbReference>
<dbReference type="FunFam" id="2.160.20.10:FF:000030">
    <property type="entry name" value="Pectinesterase"/>
    <property type="match status" value="1"/>
</dbReference>
<comment type="pathway">
    <text evidence="2 10">Glycan metabolism; pectin degradation; 2-dehydro-3-deoxy-D-gluconate from pectin: step 1/5.</text>
</comment>
<comment type="subcellular location">
    <subcellularLocation>
        <location evidence="1">Secreted</location>
    </subcellularLocation>
</comment>
<evidence type="ECO:0000256" key="5">
    <source>
        <dbReference type="ARBA" id="ARBA00022525"/>
    </source>
</evidence>
<comment type="similarity">
    <text evidence="3">Belongs to the pectinesterase family.</text>
</comment>
<dbReference type="UniPathway" id="UPA00545">
    <property type="reaction ID" value="UER00823"/>
</dbReference>
<evidence type="ECO:0000313" key="12">
    <source>
        <dbReference type="EMBL" id="EPS65081.1"/>
    </source>
</evidence>
<dbReference type="PROSITE" id="PS00503">
    <property type="entry name" value="PECTINESTERASE_2"/>
    <property type="match status" value="1"/>
</dbReference>
<dbReference type="GO" id="GO:0045490">
    <property type="term" value="P:pectin catabolic process"/>
    <property type="evidence" value="ECO:0007669"/>
    <property type="project" value="UniProtKB-UniRule"/>
</dbReference>
<sequence>GLVAIEMANRIITVSKDSAADYATVQDAIDAISLGNSTRTVIRVAPGVYSQPVYVPKTKNLIALVGVGPEVTVLTWNNTVSRIEHHQSERVIGTGTFGCGSTIVEGDDFIAENITFENSSPQGSGQAVAIRVTADRCAFYNCRFLGWQDTLYLHHGKQYLRDCYIEGSVDFIFGNSTSLLEHCHIHCKSKGYITAQSRKSSQETTGYIFLRCVITGNGEKNYAYLGRPWGPFGRVVWAYTHMDGCVKAEGWDNWGKPENERSACFYEYKCFGPGSWTSSRVTWARELMDEEAEEFLAHSFIDPDSLRPWLDRKLAVRIPFSSGAYLTN</sequence>
<evidence type="ECO:0000256" key="10">
    <source>
        <dbReference type="RuleBase" id="RU000589"/>
    </source>
</evidence>
<feature type="domain" description="Pectinesterase catalytic" evidence="11">
    <location>
        <begin position="12"/>
        <end position="302"/>
    </location>
</feature>
<organism evidence="12 13">
    <name type="scientific">Genlisea aurea</name>
    <dbReference type="NCBI Taxonomy" id="192259"/>
    <lineage>
        <taxon>Eukaryota</taxon>
        <taxon>Viridiplantae</taxon>
        <taxon>Streptophyta</taxon>
        <taxon>Embryophyta</taxon>
        <taxon>Tracheophyta</taxon>
        <taxon>Spermatophyta</taxon>
        <taxon>Magnoliopsida</taxon>
        <taxon>eudicotyledons</taxon>
        <taxon>Gunneridae</taxon>
        <taxon>Pentapetalae</taxon>
        <taxon>asterids</taxon>
        <taxon>lamiids</taxon>
        <taxon>Lamiales</taxon>
        <taxon>Lentibulariaceae</taxon>
        <taxon>Genlisea</taxon>
    </lineage>
</organism>
<accession>S8CK49</accession>
<keyword evidence="13" id="KW-1185">Reference proteome</keyword>
<dbReference type="InterPro" id="IPR000070">
    <property type="entry name" value="Pectinesterase_cat"/>
</dbReference>
<dbReference type="Gene3D" id="2.160.20.10">
    <property type="entry name" value="Single-stranded right-handed beta-helix, Pectin lyase-like"/>
    <property type="match status" value="1"/>
</dbReference>
<dbReference type="Proteomes" id="UP000015453">
    <property type="component" value="Unassembled WGS sequence"/>
</dbReference>
<name>S8CK49_9LAMI</name>
<protein>
    <recommendedName>
        <fullName evidence="4 10">Pectinesterase</fullName>
        <ecNumber evidence="4 10">3.1.1.11</ecNumber>
    </recommendedName>
</protein>
<dbReference type="InterPro" id="IPR012334">
    <property type="entry name" value="Pectin_lyas_fold"/>
</dbReference>
<evidence type="ECO:0000256" key="9">
    <source>
        <dbReference type="PROSITE-ProRule" id="PRU10040"/>
    </source>
</evidence>
<dbReference type="GO" id="GO:0042545">
    <property type="term" value="P:cell wall modification"/>
    <property type="evidence" value="ECO:0007669"/>
    <property type="project" value="UniProtKB-UniRule"/>
</dbReference>
<evidence type="ECO:0000259" key="11">
    <source>
        <dbReference type="Pfam" id="PF01095"/>
    </source>
</evidence>
<evidence type="ECO:0000256" key="7">
    <source>
        <dbReference type="ARBA" id="ARBA00023085"/>
    </source>
</evidence>
<dbReference type="InterPro" id="IPR011050">
    <property type="entry name" value="Pectin_lyase_fold/virulence"/>
</dbReference>
<dbReference type="OrthoDB" id="2019149at2759"/>
<comment type="caution">
    <text evidence="12">The sequence shown here is derived from an EMBL/GenBank/DDBJ whole genome shotgun (WGS) entry which is preliminary data.</text>
</comment>
<evidence type="ECO:0000256" key="1">
    <source>
        <dbReference type="ARBA" id="ARBA00004613"/>
    </source>
</evidence>
<dbReference type="PANTHER" id="PTHR31321:SF12">
    <property type="entry name" value="PECTINESTERASE 31"/>
    <property type="match status" value="1"/>
</dbReference>
<keyword evidence="7 10" id="KW-0063">Aspartyl esterase</keyword>
<evidence type="ECO:0000256" key="8">
    <source>
        <dbReference type="ARBA" id="ARBA00047928"/>
    </source>
</evidence>
<evidence type="ECO:0000256" key="6">
    <source>
        <dbReference type="ARBA" id="ARBA00022801"/>
    </source>
</evidence>
<gene>
    <name evidence="12" type="ORF">M569_09699</name>
</gene>
<evidence type="ECO:0000256" key="3">
    <source>
        <dbReference type="ARBA" id="ARBA00008891"/>
    </source>
</evidence>
<evidence type="ECO:0000313" key="13">
    <source>
        <dbReference type="Proteomes" id="UP000015453"/>
    </source>
</evidence>
<proteinExistence type="inferred from homology"/>
<reference evidence="12 13" key="1">
    <citation type="journal article" date="2013" name="BMC Genomics">
        <title>The miniature genome of a carnivorous plant Genlisea aurea contains a low number of genes and short non-coding sequences.</title>
        <authorList>
            <person name="Leushkin E.V."/>
            <person name="Sutormin R.A."/>
            <person name="Nabieva E.R."/>
            <person name="Penin A.A."/>
            <person name="Kondrashov A.S."/>
            <person name="Logacheva M.D."/>
        </authorList>
    </citation>
    <scope>NUCLEOTIDE SEQUENCE [LARGE SCALE GENOMIC DNA]</scope>
</reference>
<dbReference type="EC" id="3.1.1.11" evidence="4 10"/>
<dbReference type="Pfam" id="PF01095">
    <property type="entry name" value="Pectinesterase"/>
    <property type="match status" value="1"/>
</dbReference>
<comment type="catalytic activity">
    <reaction evidence="8 10">
        <text>[(1-&gt;4)-alpha-D-galacturonosyl methyl ester](n) + n H2O = [(1-&gt;4)-alpha-D-galacturonosyl](n) + n methanol + n H(+)</text>
        <dbReference type="Rhea" id="RHEA:22380"/>
        <dbReference type="Rhea" id="RHEA-COMP:14570"/>
        <dbReference type="Rhea" id="RHEA-COMP:14573"/>
        <dbReference type="ChEBI" id="CHEBI:15377"/>
        <dbReference type="ChEBI" id="CHEBI:15378"/>
        <dbReference type="ChEBI" id="CHEBI:17790"/>
        <dbReference type="ChEBI" id="CHEBI:140522"/>
        <dbReference type="ChEBI" id="CHEBI:140523"/>
        <dbReference type="EC" id="3.1.1.11"/>
    </reaction>
</comment>
<dbReference type="InterPro" id="IPR033131">
    <property type="entry name" value="Pectinesterase_Asp_AS"/>
</dbReference>
<dbReference type="AlphaFoldDB" id="S8CK49"/>
<keyword evidence="6 10" id="KW-0378">Hydrolase</keyword>
<feature type="non-terminal residue" evidence="12">
    <location>
        <position position="1"/>
    </location>
</feature>
<feature type="active site" evidence="9">
    <location>
        <position position="170"/>
    </location>
</feature>
<evidence type="ECO:0000256" key="2">
    <source>
        <dbReference type="ARBA" id="ARBA00005184"/>
    </source>
</evidence>